<protein>
    <recommendedName>
        <fullName evidence="4">Phage protein, HK97 gp10 family</fullName>
    </recommendedName>
</protein>
<name>K2NXX9_9HYPH</name>
<reference evidence="2 3" key="1">
    <citation type="journal article" date="2012" name="J. Bacteriol.">
        <title>Genome Sequence of Nitratireductor indicus Type Strain C115.</title>
        <authorList>
            <person name="Lai Q."/>
            <person name="Li G."/>
            <person name="Yu Z."/>
            <person name="Shao Z."/>
        </authorList>
    </citation>
    <scope>NUCLEOTIDE SEQUENCE [LARGE SCALE GENOMIC DNA]</scope>
    <source>
        <strain evidence="2 3">C115</strain>
    </source>
</reference>
<dbReference type="InterPro" id="IPR010064">
    <property type="entry name" value="HK97-gp10_tail"/>
</dbReference>
<dbReference type="OrthoDB" id="7585428at2"/>
<organism evidence="2 3">
    <name type="scientific">Nitratireductor indicus C115</name>
    <dbReference type="NCBI Taxonomy" id="1231190"/>
    <lineage>
        <taxon>Bacteria</taxon>
        <taxon>Pseudomonadati</taxon>
        <taxon>Pseudomonadota</taxon>
        <taxon>Alphaproteobacteria</taxon>
        <taxon>Hyphomicrobiales</taxon>
        <taxon>Phyllobacteriaceae</taxon>
        <taxon>Nitratireductor</taxon>
    </lineage>
</organism>
<dbReference type="PATRIC" id="fig|1231190.3.peg.4823"/>
<feature type="region of interest" description="Disordered" evidence="1">
    <location>
        <begin position="40"/>
        <end position="62"/>
    </location>
</feature>
<dbReference type="EMBL" id="AMSI01000033">
    <property type="protein sequence ID" value="EKF39936.1"/>
    <property type="molecule type" value="Genomic_DNA"/>
</dbReference>
<keyword evidence="3" id="KW-1185">Reference proteome</keyword>
<dbReference type="STRING" id="721133.SAMN05216176_12712"/>
<gene>
    <name evidence="2" type="ORF">NA8A_23429</name>
</gene>
<evidence type="ECO:0008006" key="4">
    <source>
        <dbReference type="Google" id="ProtNLM"/>
    </source>
</evidence>
<dbReference type="AlphaFoldDB" id="K2NXX9"/>
<evidence type="ECO:0000313" key="3">
    <source>
        <dbReference type="Proteomes" id="UP000007374"/>
    </source>
</evidence>
<dbReference type="RefSeq" id="WP_009452922.1">
    <property type="nucleotide sequence ID" value="NZ_AMSI01000033.1"/>
</dbReference>
<comment type="caution">
    <text evidence="2">The sequence shown here is derived from an EMBL/GenBank/DDBJ whole genome shotgun (WGS) entry which is preliminary data.</text>
</comment>
<dbReference type="Proteomes" id="UP000007374">
    <property type="component" value="Unassembled WGS sequence"/>
</dbReference>
<proteinExistence type="predicted"/>
<sequence length="158" mass="17647">MATNVRIEGLRELERALAELPKSTGKNVLRRTLREAAKPLINDAQRLAPDRPGRPRNDLPTSITISTRLNKNQRKATRGTDKSFVEMYVGPDVSVPHPHGHWQEFGTVQHGPQPFMRPAWDANKMEVLDVIGDQLGDEIMRAAKRLAKKQAKAAAKGK</sequence>
<feature type="compositionally biased region" description="Basic and acidic residues" evidence="1">
    <location>
        <begin position="48"/>
        <end position="57"/>
    </location>
</feature>
<dbReference type="NCBIfam" id="TIGR01725">
    <property type="entry name" value="phge_HK97_gp10"/>
    <property type="match status" value="1"/>
</dbReference>
<dbReference type="eggNOG" id="ENOG5032WQE">
    <property type="taxonomic scope" value="Bacteria"/>
</dbReference>
<dbReference type="Pfam" id="PF04883">
    <property type="entry name" value="HK97-gp10_like"/>
    <property type="match status" value="1"/>
</dbReference>
<evidence type="ECO:0000313" key="2">
    <source>
        <dbReference type="EMBL" id="EKF39936.1"/>
    </source>
</evidence>
<evidence type="ECO:0000256" key="1">
    <source>
        <dbReference type="SAM" id="MobiDB-lite"/>
    </source>
</evidence>
<accession>K2NXX9</accession>